<dbReference type="InterPro" id="IPR043144">
    <property type="entry name" value="Mal/L-sulf/L-lact_DH-like_ah"/>
</dbReference>
<evidence type="ECO:0000313" key="4">
    <source>
        <dbReference type="Proteomes" id="UP000683360"/>
    </source>
</evidence>
<dbReference type="Gene3D" id="1.10.1530.10">
    <property type="match status" value="1"/>
</dbReference>
<comment type="caution">
    <text evidence="3">The sequence shown here is derived from an EMBL/GenBank/DDBJ whole genome shotgun (WGS) entry which is preliminary data.</text>
</comment>
<dbReference type="PANTHER" id="PTHR11091:SF0">
    <property type="entry name" value="MALATE DEHYDROGENASE"/>
    <property type="match status" value="1"/>
</dbReference>
<dbReference type="InterPro" id="IPR043143">
    <property type="entry name" value="Mal/L-sulf/L-lact_DH-like_NADP"/>
</dbReference>
<reference evidence="3" key="1">
    <citation type="submission" date="2021-03" db="EMBL/GenBank/DDBJ databases">
        <authorList>
            <person name="Bekaert M."/>
        </authorList>
    </citation>
    <scope>NUCLEOTIDE SEQUENCE</scope>
</reference>
<dbReference type="AlphaFoldDB" id="A0A8S3RKB5"/>
<evidence type="ECO:0000256" key="2">
    <source>
        <dbReference type="ARBA" id="ARBA00023002"/>
    </source>
</evidence>
<proteinExistence type="inferred from homology"/>
<dbReference type="OrthoDB" id="7881616at2759"/>
<accession>A0A8S3RKB5</accession>
<evidence type="ECO:0000256" key="1">
    <source>
        <dbReference type="ARBA" id="ARBA00006056"/>
    </source>
</evidence>
<dbReference type="InterPro" id="IPR032675">
    <property type="entry name" value="LRR_dom_sf"/>
</dbReference>
<dbReference type="InterPro" id="IPR003767">
    <property type="entry name" value="Malate/L-lactate_DH-like"/>
</dbReference>
<dbReference type="Gene3D" id="3.80.10.10">
    <property type="entry name" value="Ribonuclease Inhibitor"/>
    <property type="match status" value="1"/>
</dbReference>
<gene>
    <name evidence="3" type="ORF">MEDL_19781</name>
</gene>
<dbReference type="InterPro" id="IPR036280">
    <property type="entry name" value="Multihaem_cyt_sf"/>
</dbReference>
<comment type="similarity">
    <text evidence="1">Belongs to the LDH2/MDH2 oxidoreductase family.</text>
</comment>
<sequence length="1229" mass="136478">MIGRSAERRIFSRIINGLTKFKCKRHSSTESTESWDIVPRKEVKRFIIECMSSVKTRQDHAEKLADNLSTADYRGHYSHGLNRLDMYVRDIDSGITERDGDPMTIKESQATALVDGQNVLGPVVGDYSMEIAIQKAKQTGVGWVAAKGSNHYGIAGWYAMKAVDHGLLGLSFTNTSPLEVPTRARKPTLGTNPLSLAVPAKDNDSFVLDMATTTVALGKMRCMQVKAVAVHQKLLKCSSCHLQQVKAVAVHQKLLKCSSCHLQQVKAVAVHQKLLKCSSCHLQQVKAVAVHQKLLKCSSCHLQQVKAVAVHQKLLKCSTCHLQQVKAVAVHQKLLKCSSCHLQQVKAVAVHQKLLKCSSCHLQQVKAEAVHQKLLKCSSCHLQQVKAVAVHQKLLKCSSCHLQQVKAVAVHQKLLKCSSCHLQQVKAVAVHQKLLKCSSCHLQQVKAVAVHQKLLKCSSCHLQQVKAVAVHQKLLKCSSCHLQQVKGSSFHAILQQVKAVAVHQKLLKCSSCHLQQVKAVAVHQKLLKCSSCHLQQVKAVAVHQKLLKCSSCHLQQVKAVAVHQKLLKCSTCHLQQVKAVAVHQKLLKCSSCHLQQVKAVAVHQKLLKCSSCHLQQVKAEAVHQKLLKCSSCHLQQVKAVAVHQKLLKCSSCHLQQVKAVAVHQKLLKCSSCHLQQVKAVAVHQKLLKCSSCHLQQVKAVAVHQKLLKCSSCHLQQVKAVAVHQKLLKCSSCHLQQVKAVAVHQKLLKCSSCHLQQVKAVAVHQKLLKCSSCHLQQVKAVAVHQKLLKCSSCHLQQVKAVAVHQKLLKCSSCHLQQVKAVAIELHDRKQISIPDGWGVDSQGKMCNVAKPVIEAGGLMPLGGSEMTGGYKGYGLAMMVEIFCGILAGSEYGPNIRRWKSTERVANLGQCFIAVDPDCFAPGFIDRMSDLMDTCRNLTPAEGEEDALLVAGDPERRHMNMCDQRGGIVLIIYYDCILGRRRRGCSISGWRSRKETYEHAEGEEDVVLVAGDPERRHMNMCDQRGGIVLSIYYDCILGRRRRGCSISGWRSRKETHEHAEGEEDVVLVAGDPERRHMNMCDQRGGIVLIIYYDCIVGRRRRGCSISGWRSRKETYEHSEGEEDVVLVAGDPERRHMNMCDQRGGIVLIIFYDCILGRRRRGCSISGWRSRKETYEHAEGEEDVVLVAGDPERRHMNMCDQRGGIPYHPNQIKFGVELAESLKVEPMKIMTG</sequence>
<keyword evidence="2" id="KW-0560">Oxidoreductase</keyword>
<dbReference type="InterPro" id="IPR036111">
    <property type="entry name" value="Mal/L-sulfo/L-lacto_DH-like_sf"/>
</dbReference>
<dbReference type="SUPFAM" id="SSF48695">
    <property type="entry name" value="Multiheme cytochromes"/>
    <property type="match status" value="5"/>
</dbReference>
<evidence type="ECO:0000313" key="3">
    <source>
        <dbReference type="EMBL" id="CAG2205515.1"/>
    </source>
</evidence>
<dbReference type="EMBL" id="CAJPWZ010001022">
    <property type="protein sequence ID" value="CAG2205515.1"/>
    <property type="molecule type" value="Genomic_DNA"/>
</dbReference>
<dbReference type="GO" id="GO:0016491">
    <property type="term" value="F:oxidoreductase activity"/>
    <property type="evidence" value="ECO:0007669"/>
    <property type="project" value="UniProtKB-KW"/>
</dbReference>
<dbReference type="Gene3D" id="3.30.1370.60">
    <property type="entry name" value="Hypothetical oxidoreductase yiak, domain 2"/>
    <property type="match status" value="2"/>
</dbReference>
<keyword evidence="4" id="KW-1185">Reference proteome</keyword>
<dbReference type="SUPFAM" id="SSF89733">
    <property type="entry name" value="L-sulfolactate dehydrogenase-like"/>
    <property type="match status" value="2"/>
</dbReference>
<dbReference type="PANTHER" id="PTHR11091">
    <property type="entry name" value="OXIDOREDUCTASE-RELATED"/>
    <property type="match status" value="1"/>
</dbReference>
<protein>
    <submittedName>
        <fullName evidence="3">Malate dehydrogenase</fullName>
    </submittedName>
</protein>
<name>A0A8S3RKB5_MYTED</name>
<dbReference type="Pfam" id="PF02615">
    <property type="entry name" value="Ldh_2"/>
    <property type="match status" value="2"/>
</dbReference>
<organism evidence="3 4">
    <name type="scientific">Mytilus edulis</name>
    <name type="common">Blue mussel</name>
    <dbReference type="NCBI Taxonomy" id="6550"/>
    <lineage>
        <taxon>Eukaryota</taxon>
        <taxon>Metazoa</taxon>
        <taxon>Spiralia</taxon>
        <taxon>Lophotrochozoa</taxon>
        <taxon>Mollusca</taxon>
        <taxon>Bivalvia</taxon>
        <taxon>Autobranchia</taxon>
        <taxon>Pteriomorphia</taxon>
        <taxon>Mytilida</taxon>
        <taxon>Mytiloidea</taxon>
        <taxon>Mytilidae</taxon>
        <taxon>Mytilinae</taxon>
        <taxon>Mytilus</taxon>
    </lineage>
</organism>
<dbReference type="Proteomes" id="UP000683360">
    <property type="component" value="Unassembled WGS sequence"/>
</dbReference>